<name>A0A2A6RP87_9CHLR</name>
<evidence type="ECO:0000313" key="5">
    <source>
        <dbReference type="Proteomes" id="UP000220527"/>
    </source>
</evidence>
<dbReference type="InterPro" id="IPR000160">
    <property type="entry name" value="GGDEF_dom"/>
</dbReference>
<evidence type="ECO:0000256" key="1">
    <source>
        <dbReference type="ARBA" id="ARBA00022741"/>
    </source>
</evidence>
<dbReference type="InterPro" id="IPR024615">
    <property type="entry name" value="CRISPR-assoc_Cmr2_N"/>
</dbReference>
<dbReference type="InterPro" id="IPR038242">
    <property type="entry name" value="Cmr2_N"/>
</dbReference>
<proteinExistence type="predicted"/>
<evidence type="ECO:0000313" key="4">
    <source>
        <dbReference type="EMBL" id="PDW04679.1"/>
    </source>
</evidence>
<dbReference type="Proteomes" id="UP000220527">
    <property type="component" value="Unassembled WGS sequence"/>
</dbReference>
<keyword evidence="2" id="KW-0051">Antiviral defense</keyword>
<gene>
    <name evidence="4" type="primary">cas10</name>
    <name evidence="4" type="ORF">CJ255_02565</name>
</gene>
<dbReference type="Gene3D" id="3.30.70.270">
    <property type="match status" value="1"/>
</dbReference>
<accession>A0A2A6RP87</accession>
<dbReference type="GO" id="GO:0051607">
    <property type="term" value="P:defense response to virus"/>
    <property type="evidence" value="ECO:0007669"/>
    <property type="project" value="UniProtKB-KW"/>
</dbReference>
<reference evidence="5" key="1">
    <citation type="submission" date="2017-08" db="EMBL/GenBank/DDBJ databases">
        <authorList>
            <person name="Grouzdev D.S."/>
            <person name="Gaisin V.A."/>
            <person name="Rysina M.S."/>
            <person name="Gorlenko V.M."/>
        </authorList>
    </citation>
    <scope>NUCLEOTIDE SEQUENCE [LARGE SCALE GENOMIC DNA]</scope>
    <source>
        <strain evidence="5">Kir15-3F</strain>
    </source>
</reference>
<dbReference type="Pfam" id="PF12469">
    <property type="entry name" value="Cmr2_N"/>
    <property type="match status" value="1"/>
</dbReference>
<dbReference type="InterPro" id="IPR013407">
    <property type="entry name" value="CRISPR-assoc_prot_Cmr2"/>
</dbReference>
<dbReference type="InterPro" id="IPR043128">
    <property type="entry name" value="Rev_trsase/Diguanyl_cyclase"/>
</dbReference>
<keyword evidence="5" id="KW-1185">Reference proteome</keyword>
<sequence length="617" mass="67692">MQRHLFLVTLGPVQEFIASARRSRDLWFGSWLLSELSRAGAEVLLQPTFDSQLIFPAPSSDDPSRLTAYNVANRILAEVPQGVDCEVLGKAVAEGVQARLAALREAAFANISWHADHPNLRTLALRQVEDLIEVTWVALPLTDDYKASRNRIEDVMAARKATRTFGAAPQLSGVHQPKSSIDGSRESVIPQALSRAAKANVEGRRLLYRSYRADYAEQLSGVDLLKRWGAVEAQEADFPSTSHFAALPFLDRETVGDQAVSTAFARYLEGLRAAGAQLHTLDRRFQRPLTGEVDAAILFEDRLALELGQADVATAHGHLLDFFVAATNNRRPDPYYALLLADGDNMGLAIDMQNSPEAHRMVSRTLDGFAARVREVVEQEYSGALIYAGGDDVLAFLPMHTVLGCAQALAAAFQQQMAAVGLGAKTPTLSVGVALVHHLEPLADALTLARRAERLAKELPGKDALGLILNKRSGAECAIRGRWAGGIFLRRLKRWIEWYRRGRIPDGVAYELRDVHMRLTSLGQCDEHALTEHVLAEEALRILKRKRVRSEDEMRELDPSTLAFVRAQLGLPPELPDGPPPLPAADCISVATLALELMVAREFAQVMGPLAEQEGAD</sequence>
<dbReference type="AlphaFoldDB" id="A0A2A6RP87"/>
<protein>
    <submittedName>
        <fullName evidence="4">Type III-B CRISPR-associated protein Cas10/Cmr2</fullName>
    </submittedName>
</protein>
<feature type="domain" description="GGDEF" evidence="3">
    <location>
        <begin position="334"/>
        <end position="470"/>
    </location>
</feature>
<dbReference type="RefSeq" id="WP_097642535.1">
    <property type="nucleotide sequence ID" value="NZ_NQWI01000006.1"/>
</dbReference>
<dbReference type="InterPro" id="IPR054767">
    <property type="entry name" value="Cas10-Cmr2_palm2"/>
</dbReference>
<dbReference type="EMBL" id="NQWI01000006">
    <property type="protein sequence ID" value="PDW04679.1"/>
    <property type="molecule type" value="Genomic_DNA"/>
</dbReference>
<keyword evidence="1" id="KW-0547">Nucleotide-binding</keyword>
<dbReference type="Pfam" id="PF22335">
    <property type="entry name" value="Cas10-Cmr2_palm2"/>
    <property type="match status" value="1"/>
</dbReference>
<dbReference type="PROSITE" id="PS50887">
    <property type="entry name" value="GGDEF"/>
    <property type="match status" value="1"/>
</dbReference>
<evidence type="ECO:0000256" key="2">
    <source>
        <dbReference type="ARBA" id="ARBA00023118"/>
    </source>
</evidence>
<dbReference type="OrthoDB" id="9758700at2"/>
<comment type="caution">
    <text evidence="4">The sequence shown here is derived from an EMBL/GenBank/DDBJ whole genome shotgun (WGS) entry which is preliminary data.</text>
</comment>
<organism evidence="4 5">
    <name type="scientific">Candidatus Viridilinea mediisalina</name>
    <dbReference type="NCBI Taxonomy" id="2024553"/>
    <lineage>
        <taxon>Bacteria</taxon>
        <taxon>Bacillati</taxon>
        <taxon>Chloroflexota</taxon>
        <taxon>Chloroflexia</taxon>
        <taxon>Chloroflexales</taxon>
        <taxon>Chloroflexineae</taxon>
        <taxon>Oscillochloridaceae</taxon>
        <taxon>Candidatus Viridilinea</taxon>
    </lineage>
</organism>
<dbReference type="GO" id="GO:0000166">
    <property type="term" value="F:nucleotide binding"/>
    <property type="evidence" value="ECO:0007669"/>
    <property type="project" value="UniProtKB-KW"/>
</dbReference>
<dbReference type="NCBIfam" id="TIGR02577">
    <property type="entry name" value="cas_TM1794_Cmr2"/>
    <property type="match status" value="1"/>
</dbReference>
<dbReference type="Gene3D" id="3.30.70.2220">
    <property type="entry name" value="CRISPR-Cas system, Cmr2 subunit, D1 domain, cysteine cluster"/>
    <property type="match status" value="1"/>
</dbReference>
<evidence type="ECO:0000259" key="3">
    <source>
        <dbReference type="PROSITE" id="PS50887"/>
    </source>
</evidence>